<dbReference type="GO" id="GO:0006044">
    <property type="term" value="P:N-acetylglucosamine metabolic process"/>
    <property type="evidence" value="ECO:0007669"/>
    <property type="project" value="TreeGrafter"/>
</dbReference>
<dbReference type="AlphaFoldDB" id="A0A2V5ID33"/>
<dbReference type="EMBL" id="KZ825114">
    <property type="protein sequence ID" value="PYI21897.1"/>
    <property type="molecule type" value="Genomic_DNA"/>
</dbReference>
<proteinExistence type="predicted"/>
<accession>A0A2V5ID33</accession>
<reference evidence="1 2" key="1">
    <citation type="submission" date="2018-02" db="EMBL/GenBank/DDBJ databases">
        <title>The genomes of Aspergillus section Nigri reveals drivers in fungal speciation.</title>
        <authorList>
            <consortium name="DOE Joint Genome Institute"/>
            <person name="Vesth T.C."/>
            <person name="Nybo J."/>
            <person name="Theobald S."/>
            <person name="Brandl J."/>
            <person name="Frisvad J.C."/>
            <person name="Nielsen K.F."/>
            <person name="Lyhne E.K."/>
            <person name="Kogle M.E."/>
            <person name="Kuo A."/>
            <person name="Riley R."/>
            <person name="Clum A."/>
            <person name="Nolan M."/>
            <person name="Lipzen A."/>
            <person name="Salamov A."/>
            <person name="Henrissat B."/>
            <person name="Wiebenga A."/>
            <person name="De vries R.P."/>
            <person name="Grigoriev I.V."/>
            <person name="Mortensen U.H."/>
            <person name="Andersen M.R."/>
            <person name="Baker S.E."/>
        </authorList>
    </citation>
    <scope>NUCLEOTIDE SEQUENCE [LARGE SCALE GENOMIC DNA]</scope>
    <source>
        <strain evidence="1 2">CBS 115571</strain>
    </source>
</reference>
<dbReference type="PANTHER" id="PTHR35020">
    <property type="entry name" value="N-ACETYLGLUCOSAMINE-INDUCED PROTEIN 1"/>
    <property type="match status" value="1"/>
</dbReference>
<sequence>MTIDTNPAEEPPAFNLTEVDRQVLAQTDEEFILHDWEDLKSIIARNDLGILKRKPSDLHRYLAWSASTKQKYGSITNYICQERLHWALPDTTTATTTTTTTTTITAAATHTNKPGVTSPTITTAAGVPADSGPVFPYNNPTPFADPADYKILRNDWPYGLSPGIAHLVVWLRTPVAVNPDDGDLTPESRALIEGFVLRTFVGRLAAEQRNGGGGLFADSPRDHVLWFKNWTALQSVRSLEHIHVLVRDVPETILLEWTGEGPPQH</sequence>
<name>A0A2V5ID33_ASPV1</name>
<dbReference type="Proteomes" id="UP000249829">
    <property type="component" value="Unassembled WGS sequence"/>
</dbReference>
<dbReference type="OMA" id="YHDWEDL"/>
<protein>
    <recommendedName>
        <fullName evidence="3">N-acetylglucosamine-induced protein 1</fullName>
    </recommendedName>
</protein>
<gene>
    <name evidence="1" type="ORF">BO99DRAFT_400546</name>
</gene>
<dbReference type="InterPro" id="IPR022036">
    <property type="entry name" value="DUF3605"/>
</dbReference>
<dbReference type="Pfam" id="PF12239">
    <property type="entry name" value="DUF3605"/>
    <property type="match status" value="1"/>
</dbReference>
<evidence type="ECO:0000313" key="1">
    <source>
        <dbReference type="EMBL" id="PYI21897.1"/>
    </source>
</evidence>
<organism evidence="1 2">
    <name type="scientific">Aspergillus violaceofuscus (strain CBS 115571)</name>
    <dbReference type="NCBI Taxonomy" id="1450538"/>
    <lineage>
        <taxon>Eukaryota</taxon>
        <taxon>Fungi</taxon>
        <taxon>Dikarya</taxon>
        <taxon>Ascomycota</taxon>
        <taxon>Pezizomycotina</taxon>
        <taxon>Eurotiomycetes</taxon>
        <taxon>Eurotiomycetidae</taxon>
        <taxon>Eurotiales</taxon>
        <taxon>Aspergillaceae</taxon>
        <taxon>Aspergillus</taxon>
    </lineage>
</organism>
<dbReference type="GO" id="GO:0005737">
    <property type="term" value="C:cytoplasm"/>
    <property type="evidence" value="ECO:0007669"/>
    <property type="project" value="TreeGrafter"/>
</dbReference>
<evidence type="ECO:0008006" key="3">
    <source>
        <dbReference type="Google" id="ProtNLM"/>
    </source>
</evidence>
<dbReference type="PANTHER" id="PTHR35020:SF2">
    <property type="entry name" value="N-ACETYLGLUCOSAMINE-INDUCED PROTEIN 1"/>
    <property type="match status" value="1"/>
</dbReference>
<keyword evidence="2" id="KW-1185">Reference proteome</keyword>
<evidence type="ECO:0000313" key="2">
    <source>
        <dbReference type="Proteomes" id="UP000249829"/>
    </source>
</evidence>
<dbReference type="STRING" id="1450538.A0A2V5ID33"/>